<reference evidence="3 4" key="1">
    <citation type="journal article" date="2011" name="J. Bacteriol.">
        <title>Genome sequence of the obligate intracellular animal pathogen Chlamydia pecorum E58.</title>
        <authorList>
            <person name="Mojica S."/>
            <person name="Huot Creasy H."/>
            <person name="Daugherty S."/>
            <person name="Read T.D."/>
            <person name="Kim T."/>
            <person name="Kaltenboeck B."/>
            <person name="Bavoil P."/>
            <person name="Myers G.S."/>
        </authorList>
    </citation>
    <scope>NUCLEOTIDE SEQUENCE [LARGE SCALE GENOMIC DNA]</scope>
    <source>
        <strain evidence="3 4">E58</strain>
    </source>
</reference>
<accession>A0AA34WI42</accession>
<evidence type="ECO:0000313" key="4">
    <source>
        <dbReference type="Proteomes" id="UP000008305"/>
    </source>
</evidence>
<sequence length="87" mass="9662">MVAISTVVAVLIILTLYFSLHVVNKNEAWVVSYNELAGEKESLEAKCRELGEENESVKSLNSRLEEKKKHSLSGKVTSLGSKVSKHF</sequence>
<dbReference type="Proteomes" id="UP000008305">
    <property type="component" value="Chromosome"/>
</dbReference>
<feature type="transmembrane region" description="Helical" evidence="2">
    <location>
        <begin position="6"/>
        <end position="23"/>
    </location>
</feature>
<protein>
    <submittedName>
        <fullName evidence="3">Uncharacterized protein</fullName>
    </submittedName>
</protein>
<dbReference type="RefSeq" id="WP_013712655.1">
    <property type="nucleotide sequence ID" value="NC_015408.1"/>
</dbReference>
<feature type="region of interest" description="Disordered" evidence="1">
    <location>
        <begin position="58"/>
        <end position="87"/>
    </location>
</feature>
<organism evidence="3 4">
    <name type="scientific">Chlamydia pecorum (strain ATCC VR-628 / DSM 29919 / E58)</name>
    <name type="common">Chlamydophila pecorum</name>
    <dbReference type="NCBI Taxonomy" id="331635"/>
    <lineage>
        <taxon>Bacteria</taxon>
        <taxon>Pseudomonadati</taxon>
        <taxon>Chlamydiota</taxon>
        <taxon>Chlamydiia</taxon>
        <taxon>Chlamydiales</taxon>
        <taxon>Chlamydiaceae</taxon>
        <taxon>Chlamydia/Chlamydophila group</taxon>
        <taxon>Chlamydia</taxon>
    </lineage>
</organism>
<proteinExistence type="predicted"/>
<evidence type="ECO:0000313" key="3">
    <source>
        <dbReference type="EMBL" id="AEB41577.1"/>
    </source>
</evidence>
<evidence type="ECO:0000256" key="1">
    <source>
        <dbReference type="SAM" id="MobiDB-lite"/>
    </source>
</evidence>
<evidence type="ECO:0000256" key="2">
    <source>
        <dbReference type="SAM" id="Phobius"/>
    </source>
</evidence>
<keyword evidence="2" id="KW-0472">Membrane</keyword>
<dbReference type="AlphaFoldDB" id="A0AA34WI42"/>
<name>A0AA34WI42_CHLPE</name>
<gene>
    <name evidence="3" type="ordered locus">G5S_0612</name>
</gene>
<dbReference type="EMBL" id="CP002608">
    <property type="protein sequence ID" value="AEB41577.1"/>
    <property type="molecule type" value="Genomic_DNA"/>
</dbReference>
<dbReference type="KEGG" id="cpm:G5S_0612"/>
<keyword evidence="2" id="KW-0812">Transmembrane</keyword>
<keyword evidence="4" id="KW-1185">Reference proteome</keyword>
<keyword evidence="2" id="KW-1133">Transmembrane helix</keyword>